<dbReference type="CDD" id="cd00609">
    <property type="entry name" value="AAT_like"/>
    <property type="match status" value="1"/>
</dbReference>
<dbReference type="PANTHER" id="PTHR46577">
    <property type="entry name" value="HTH-TYPE TRANSCRIPTIONAL REGULATORY PROTEIN GABR"/>
    <property type="match status" value="1"/>
</dbReference>
<dbReference type="InterPro" id="IPR015422">
    <property type="entry name" value="PyrdxlP-dep_Trfase_small"/>
</dbReference>
<dbReference type="Gene3D" id="3.40.640.10">
    <property type="entry name" value="Type I PLP-dependent aspartate aminotransferase-like (Major domain)"/>
    <property type="match status" value="1"/>
</dbReference>
<proteinExistence type="inferred from homology"/>
<dbReference type="InterPro" id="IPR015424">
    <property type="entry name" value="PyrdxlP-dep_Trfase"/>
</dbReference>
<dbReference type="InterPro" id="IPR036390">
    <property type="entry name" value="WH_DNA-bd_sf"/>
</dbReference>
<protein>
    <submittedName>
        <fullName evidence="8">PLP-dependent aminotransferase family protein</fullName>
    </submittedName>
</protein>
<keyword evidence="8" id="KW-0032">Aminotransferase</keyword>
<sequence>MSGTRYVSGLQLARLLGDVPRERPLYAGLARAVRGLVQDGRLALRTRLPAERDLASALGVSRTTVTAAYDRLRAEGYVESRQGAGSWTTLPADGSTALPRPGAGPGPGLGASGGVVARYGMAHAPDSGAGFIDLGCAAPTVPSIFHQAVQNAVAALPRHYGGPGYEPAGLGELREVIADGYAARGVPTHADQIIVTNGAQHALAMLAEMFLTPGDGVLVERPTYPNALDALRRRGARLVPVGVGAGWDLELLGQAMRQAAVRLGYLIPDFQNPTGHLMGDADRAALVAAARSADALLVVDETFAGLALDPGAPEPVPVAAHDRDGRVISIGSVSKLAWGGLRIGWIRASAPVARRITLARESMDMASPVLDQMIVRELLLRAGELRAERVAALAASRDALVEALHERLPDWTFQVPAGGMSLWVSVGGPVAARFAEVAARRGVRVVAGPVFGADGVLEDRLRLPFVLPPATLREAVERLALAREDLRDAPPVRPVQVLV</sequence>
<keyword evidence="9" id="KW-1185">Reference proteome</keyword>
<reference evidence="9" key="1">
    <citation type="journal article" date="2019" name="Int. J. Syst. Evol. Microbiol.">
        <title>The Global Catalogue of Microorganisms (GCM) 10K type strain sequencing project: providing services to taxonomists for standard genome sequencing and annotation.</title>
        <authorList>
            <consortium name="The Broad Institute Genomics Platform"/>
            <consortium name="The Broad Institute Genome Sequencing Center for Infectious Disease"/>
            <person name="Wu L."/>
            <person name="Ma J."/>
        </authorList>
    </citation>
    <scope>NUCLEOTIDE SEQUENCE [LARGE SCALE GENOMIC DNA]</scope>
    <source>
        <strain evidence="9">KLKA75</strain>
    </source>
</reference>
<dbReference type="SUPFAM" id="SSF46785">
    <property type="entry name" value="Winged helix' DNA-binding domain"/>
    <property type="match status" value="1"/>
</dbReference>
<dbReference type="PANTHER" id="PTHR46577:SF1">
    <property type="entry name" value="HTH-TYPE TRANSCRIPTIONAL REGULATORY PROTEIN GABR"/>
    <property type="match status" value="1"/>
</dbReference>
<dbReference type="PRINTS" id="PR00035">
    <property type="entry name" value="HTHGNTR"/>
</dbReference>
<evidence type="ECO:0000259" key="7">
    <source>
        <dbReference type="PROSITE" id="PS50949"/>
    </source>
</evidence>
<dbReference type="CDD" id="cd07377">
    <property type="entry name" value="WHTH_GntR"/>
    <property type="match status" value="1"/>
</dbReference>
<name>A0ABV9U0D7_9ACTN</name>
<dbReference type="InterPro" id="IPR051446">
    <property type="entry name" value="HTH_trans_reg/aminotransferase"/>
</dbReference>
<dbReference type="InterPro" id="IPR036388">
    <property type="entry name" value="WH-like_DNA-bd_sf"/>
</dbReference>
<evidence type="ECO:0000313" key="9">
    <source>
        <dbReference type="Proteomes" id="UP001595872"/>
    </source>
</evidence>
<dbReference type="Gene3D" id="3.90.1150.10">
    <property type="entry name" value="Aspartate Aminotransferase, domain 1"/>
    <property type="match status" value="1"/>
</dbReference>
<dbReference type="GO" id="GO:0008483">
    <property type="term" value="F:transaminase activity"/>
    <property type="evidence" value="ECO:0007669"/>
    <property type="project" value="UniProtKB-KW"/>
</dbReference>
<dbReference type="InterPro" id="IPR000524">
    <property type="entry name" value="Tscrpt_reg_HTH_GntR"/>
</dbReference>
<dbReference type="PROSITE" id="PS50949">
    <property type="entry name" value="HTH_GNTR"/>
    <property type="match status" value="1"/>
</dbReference>
<dbReference type="Pfam" id="PF00392">
    <property type="entry name" value="GntR"/>
    <property type="match status" value="1"/>
</dbReference>
<dbReference type="SUPFAM" id="SSF53383">
    <property type="entry name" value="PLP-dependent transferases"/>
    <property type="match status" value="1"/>
</dbReference>
<keyword evidence="5" id="KW-0804">Transcription</keyword>
<dbReference type="Gene3D" id="1.10.10.10">
    <property type="entry name" value="Winged helix-like DNA-binding domain superfamily/Winged helix DNA-binding domain"/>
    <property type="match status" value="1"/>
</dbReference>
<keyword evidence="8" id="KW-0808">Transferase</keyword>
<organism evidence="8 9">
    <name type="scientific">Actinomadura gamaensis</name>
    <dbReference type="NCBI Taxonomy" id="1763541"/>
    <lineage>
        <taxon>Bacteria</taxon>
        <taxon>Bacillati</taxon>
        <taxon>Actinomycetota</taxon>
        <taxon>Actinomycetes</taxon>
        <taxon>Streptosporangiales</taxon>
        <taxon>Thermomonosporaceae</taxon>
        <taxon>Actinomadura</taxon>
    </lineage>
</organism>
<keyword evidence="2" id="KW-0663">Pyridoxal phosphate</keyword>
<comment type="similarity">
    <text evidence="1">In the C-terminal section; belongs to the class-I pyridoxal-phosphate-dependent aminotransferase family.</text>
</comment>
<gene>
    <name evidence="8" type="ORF">ACFPCY_18315</name>
</gene>
<comment type="caution">
    <text evidence="8">The sequence shown here is derived from an EMBL/GenBank/DDBJ whole genome shotgun (WGS) entry which is preliminary data.</text>
</comment>
<evidence type="ECO:0000256" key="6">
    <source>
        <dbReference type="SAM" id="MobiDB-lite"/>
    </source>
</evidence>
<keyword evidence="4" id="KW-0238">DNA-binding</keyword>
<dbReference type="Pfam" id="PF00155">
    <property type="entry name" value="Aminotran_1_2"/>
    <property type="match status" value="1"/>
</dbReference>
<dbReference type="InterPro" id="IPR015421">
    <property type="entry name" value="PyrdxlP-dep_Trfase_major"/>
</dbReference>
<keyword evidence="3" id="KW-0805">Transcription regulation</keyword>
<dbReference type="Proteomes" id="UP001595872">
    <property type="component" value="Unassembled WGS sequence"/>
</dbReference>
<dbReference type="EMBL" id="JBHSIT010000005">
    <property type="protein sequence ID" value="MFC4909283.1"/>
    <property type="molecule type" value="Genomic_DNA"/>
</dbReference>
<evidence type="ECO:0000256" key="1">
    <source>
        <dbReference type="ARBA" id="ARBA00005384"/>
    </source>
</evidence>
<evidence type="ECO:0000256" key="4">
    <source>
        <dbReference type="ARBA" id="ARBA00023125"/>
    </source>
</evidence>
<evidence type="ECO:0000313" key="8">
    <source>
        <dbReference type="EMBL" id="MFC4909283.1"/>
    </source>
</evidence>
<dbReference type="InterPro" id="IPR004839">
    <property type="entry name" value="Aminotransferase_I/II_large"/>
</dbReference>
<feature type="region of interest" description="Disordered" evidence="6">
    <location>
        <begin position="83"/>
        <end position="106"/>
    </location>
</feature>
<evidence type="ECO:0000256" key="2">
    <source>
        <dbReference type="ARBA" id="ARBA00022898"/>
    </source>
</evidence>
<dbReference type="SMART" id="SM00345">
    <property type="entry name" value="HTH_GNTR"/>
    <property type="match status" value="1"/>
</dbReference>
<evidence type="ECO:0000256" key="3">
    <source>
        <dbReference type="ARBA" id="ARBA00023015"/>
    </source>
</evidence>
<dbReference type="RefSeq" id="WP_378256665.1">
    <property type="nucleotide sequence ID" value="NZ_JBHSIT010000005.1"/>
</dbReference>
<feature type="domain" description="HTH gntR-type" evidence="7">
    <location>
        <begin position="23"/>
        <end position="91"/>
    </location>
</feature>
<evidence type="ECO:0000256" key="5">
    <source>
        <dbReference type="ARBA" id="ARBA00023163"/>
    </source>
</evidence>
<accession>A0ABV9U0D7</accession>